<keyword evidence="4" id="KW-1133">Transmembrane helix</keyword>
<dbReference type="NCBIfam" id="NF003465">
    <property type="entry name" value="PRK05089.1"/>
    <property type="match status" value="1"/>
</dbReference>
<dbReference type="GO" id="GO:0005507">
    <property type="term" value="F:copper ion binding"/>
    <property type="evidence" value="ECO:0007669"/>
    <property type="project" value="InterPro"/>
</dbReference>
<organism evidence="9 10">
    <name type="scientific">Globodera rostochiensis</name>
    <name type="common">Golden nematode worm</name>
    <name type="synonym">Heterodera rostochiensis</name>
    <dbReference type="NCBI Taxonomy" id="31243"/>
    <lineage>
        <taxon>Eukaryota</taxon>
        <taxon>Metazoa</taxon>
        <taxon>Ecdysozoa</taxon>
        <taxon>Nematoda</taxon>
        <taxon>Chromadorea</taxon>
        <taxon>Rhabditida</taxon>
        <taxon>Tylenchina</taxon>
        <taxon>Tylenchomorpha</taxon>
        <taxon>Tylenchoidea</taxon>
        <taxon>Heteroderidae</taxon>
        <taxon>Heteroderinae</taxon>
        <taxon>Globodera</taxon>
    </lineage>
</organism>
<keyword evidence="5" id="KW-0472">Membrane</keyword>
<reference evidence="10" key="1">
    <citation type="submission" date="2022-11" db="UniProtKB">
        <authorList>
            <consortium name="WormBaseParasite"/>
        </authorList>
    </citation>
    <scope>IDENTIFICATION</scope>
</reference>
<keyword evidence="3" id="KW-0812">Transmembrane</keyword>
<evidence type="ECO:0000256" key="7">
    <source>
        <dbReference type="ARBA" id="ARBA00068998"/>
    </source>
</evidence>
<evidence type="ECO:0000313" key="9">
    <source>
        <dbReference type="Proteomes" id="UP000887572"/>
    </source>
</evidence>
<dbReference type="Pfam" id="PF04442">
    <property type="entry name" value="CtaG_Cox11"/>
    <property type="match status" value="1"/>
</dbReference>
<protein>
    <recommendedName>
        <fullName evidence="7">Cytochrome c oxidase assembly protein COX11, mitochondrial</fullName>
    </recommendedName>
</protein>
<dbReference type="GO" id="GO:0005743">
    <property type="term" value="C:mitochondrial inner membrane"/>
    <property type="evidence" value="ECO:0007669"/>
    <property type="project" value="UniProtKB-SubCell"/>
</dbReference>
<comment type="function">
    <text evidence="1">Exerts its effect at some terminal stage of cytochrome c oxidase synthesis, probably by being involved in the insertion of the copper B into subunit I.</text>
</comment>
<dbReference type="InterPro" id="IPR007533">
    <property type="entry name" value="Cyt_c_oxidase_assmbl_CtaG"/>
</dbReference>
<sequence>MAPSATLTTTPEAIGKDEMAMNIKLSSAVQEMHEQLATQLDMCNNLVAQFASLRRISMTASYGCGGGGGATPLMDRLTTRRFHPSWGNRLKSRLHSSISETVENLRQFSAGRLPALARQCDRAQSSAKDDVTLLVADFEFSLSVDAARPNSAIFDRYTFETDDRALVAAHLRRLAARLDAELDRLTNSIGFETDDSGGAMSTLAPNRTKFRRHAFALKGPTKGTTTTNNNNNNTNSSYMNNTNNNSSSTISLEPYLMMNVDAAAGGRHGATGAMPEWSVELALGRLSTADARAHTGLGKETMAWPSFGCRTVCSPVVLKLLSTRNLCHFCSIHQRRQPKVALLLVDSAILSRPILFIGRASSSSSFNAFFKRRWNAGTLSKVSSREQRIDETCHWLGWITIMVGVTFASLPLYRMFCESTGLGGTTQVAKSLERIENMEKVTDRLLRIQFNADVPSSMQWKFKPVQNEIYVHPGDTALAFFTAENPTDKAIIGISTYNVTPFEAAYYFNKIQCFCFDEQILMPHEQVDLPVFFYIDPDFVNDPALEYMDDLMLSYTFFESKSDLKLPSPFDPSNRPMMVNNEQQKSPQQQQQQLVPSASIKNVT</sequence>
<feature type="compositionally biased region" description="Polar residues" evidence="8">
    <location>
        <begin position="594"/>
        <end position="604"/>
    </location>
</feature>
<comment type="subunit">
    <text evidence="6">Interacts with CNNM4/ACDP4. Interacts with RANBP2.</text>
</comment>
<evidence type="ECO:0000256" key="2">
    <source>
        <dbReference type="ARBA" id="ARBA00004243"/>
    </source>
</evidence>
<dbReference type="WBParaSite" id="Gr19_v10_g11453.t1">
    <property type="protein sequence ID" value="Gr19_v10_g11453.t1"/>
    <property type="gene ID" value="Gr19_v10_g11453"/>
</dbReference>
<dbReference type="HAMAP" id="MF_00155">
    <property type="entry name" value="CtaG"/>
    <property type="match status" value="1"/>
</dbReference>
<dbReference type="PANTHER" id="PTHR21320">
    <property type="entry name" value="CYTOCHROME C OXIDASE ASSEMBLY PROTEIN COX11-RELATED"/>
    <property type="match status" value="1"/>
</dbReference>
<dbReference type="Proteomes" id="UP000887572">
    <property type="component" value="Unplaced"/>
</dbReference>
<accession>A0A914GUI3</accession>
<feature type="compositionally biased region" description="Low complexity" evidence="8">
    <location>
        <begin position="224"/>
        <end position="241"/>
    </location>
</feature>
<evidence type="ECO:0000256" key="4">
    <source>
        <dbReference type="ARBA" id="ARBA00022989"/>
    </source>
</evidence>
<dbReference type="AlphaFoldDB" id="A0A914GUI3"/>
<evidence type="ECO:0000256" key="6">
    <source>
        <dbReference type="ARBA" id="ARBA00063165"/>
    </source>
</evidence>
<dbReference type="SUPFAM" id="SSF110111">
    <property type="entry name" value="Ctag/Cox11"/>
    <property type="match status" value="1"/>
</dbReference>
<keyword evidence="9" id="KW-1185">Reference proteome</keyword>
<feature type="compositionally biased region" description="Low complexity" evidence="8">
    <location>
        <begin position="583"/>
        <end position="593"/>
    </location>
</feature>
<evidence type="ECO:0000313" key="10">
    <source>
        <dbReference type="WBParaSite" id="Gr19_v10_g11453.t1"/>
    </source>
</evidence>
<feature type="region of interest" description="Disordered" evidence="8">
    <location>
        <begin position="219"/>
        <end position="241"/>
    </location>
</feature>
<name>A0A914GUI3_GLORO</name>
<dbReference type="PANTHER" id="PTHR21320:SF3">
    <property type="entry name" value="CYTOCHROME C OXIDASE ASSEMBLY PROTEIN COX11, MITOCHONDRIAL-RELATED"/>
    <property type="match status" value="1"/>
</dbReference>
<dbReference type="InterPro" id="IPR023471">
    <property type="entry name" value="CtaG/Cox11_dom_sf"/>
</dbReference>
<evidence type="ECO:0000256" key="3">
    <source>
        <dbReference type="ARBA" id="ARBA00022692"/>
    </source>
</evidence>
<dbReference type="FunFam" id="2.60.370.10:FF:000001">
    <property type="entry name" value="COX11 cytochrome c oxidase assembly homolog"/>
    <property type="match status" value="1"/>
</dbReference>
<evidence type="ECO:0000256" key="1">
    <source>
        <dbReference type="ARBA" id="ARBA00004007"/>
    </source>
</evidence>
<evidence type="ECO:0000256" key="8">
    <source>
        <dbReference type="SAM" id="MobiDB-lite"/>
    </source>
</evidence>
<proteinExistence type="inferred from homology"/>
<comment type="subcellular location">
    <subcellularLocation>
        <location evidence="2">Mitochondrion inner membrane</location>
        <topology evidence="2">Single-pass membrane protein</topology>
        <orientation evidence="2">Intermembrane side</orientation>
    </subcellularLocation>
</comment>
<feature type="region of interest" description="Disordered" evidence="8">
    <location>
        <begin position="569"/>
        <end position="604"/>
    </location>
</feature>
<evidence type="ECO:0000256" key="5">
    <source>
        <dbReference type="ARBA" id="ARBA00023136"/>
    </source>
</evidence>
<dbReference type="Gene3D" id="2.60.370.10">
    <property type="entry name" value="Ctag/Cox11"/>
    <property type="match status" value="1"/>
</dbReference>